<dbReference type="STRING" id="1442368.A0A0D2G8H8"/>
<dbReference type="OrthoDB" id="1022638at2759"/>
<dbReference type="InterPro" id="IPR011333">
    <property type="entry name" value="SKP1/BTB/POZ_sf"/>
</dbReference>
<reference evidence="3 4" key="1">
    <citation type="submission" date="2015-01" db="EMBL/GenBank/DDBJ databases">
        <title>The Genome Sequence of Fonsecaea pedrosoi CBS 271.37.</title>
        <authorList>
            <consortium name="The Broad Institute Genomics Platform"/>
            <person name="Cuomo C."/>
            <person name="de Hoog S."/>
            <person name="Gorbushina A."/>
            <person name="Stielow B."/>
            <person name="Teixiera M."/>
            <person name="Abouelleil A."/>
            <person name="Chapman S.B."/>
            <person name="Priest M."/>
            <person name="Young S.K."/>
            <person name="Wortman J."/>
            <person name="Nusbaum C."/>
            <person name="Birren B."/>
        </authorList>
    </citation>
    <scope>NUCLEOTIDE SEQUENCE [LARGE SCALE GENOMIC DNA]</scope>
    <source>
        <strain evidence="3 4">CBS 271.37</strain>
    </source>
</reference>
<dbReference type="PANTHER" id="PTHR47843">
    <property type="entry name" value="BTB DOMAIN-CONTAINING PROTEIN-RELATED"/>
    <property type="match status" value="1"/>
</dbReference>
<keyword evidence="4" id="KW-1185">Reference proteome</keyword>
<dbReference type="EMBL" id="KN846976">
    <property type="protein sequence ID" value="KIW75065.1"/>
    <property type="molecule type" value="Genomic_DNA"/>
</dbReference>
<dbReference type="InterPro" id="IPR000210">
    <property type="entry name" value="BTB/POZ_dom"/>
</dbReference>
<dbReference type="HOGENOM" id="CLU_068279_1_0_1"/>
<gene>
    <name evidence="3" type="ORF">Z517_11836</name>
</gene>
<dbReference type="PROSITE" id="PS50097">
    <property type="entry name" value="BTB"/>
    <property type="match status" value="1"/>
</dbReference>
<proteinExistence type="predicted"/>
<dbReference type="VEuPathDB" id="FungiDB:Z517_11836"/>
<organism evidence="3 4">
    <name type="scientific">Fonsecaea pedrosoi CBS 271.37</name>
    <dbReference type="NCBI Taxonomy" id="1442368"/>
    <lineage>
        <taxon>Eukaryota</taxon>
        <taxon>Fungi</taxon>
        <taxon>Dikarya</taxon>
        <taxon>Ascomycota</taxon>
        <taxon>Pezizomycotina</taxon>
        <taxon>Eurotiomycetes</taxon>
        <taxon>Chaetothyriomycetidae</taxon>
        <taxon>Chaetothyriales</taxon>
        <taxon>Herpotrichiellaceae</taxon>
        <taxon>Fonsecaea</taxon>
    </lineage>
</organism>
<evidence type="ECO:0000259" key="2">
    <source>
        <dbReference type="PROSITE" id="PS50097"/>
    </source>
</evidence>
<dbReference type="PANTHER" id="PTHR47843:SF2">
    <property type="entry name" value="BTB DOMAIN-CONTAINING PROTEIN"/>
    <property type="match status" value="1"/>
</dbReference>
<evidence type="ECO:0000313" key="4">
    <source>
        <dbReference type="Proteomes" id="UP000053029"/>
    </source>
</evidence>
<feature type="region of interest" description="Disordered" evidence="1">
    <location>
        <begin position="1"/>
        <end position="46"/>
    </location>
</feature>
<protein>
    <recommendedName>
        <fullName evidence="2">BTB domain-containing protein</fullName>
    </recommendedName>
</protein>
<dbReference type="AlphaFoldDB" id="A0A0D2G8H8"/>
<name>A0A0D2G8H8_9EURO</name>
<feature type="domain" description="BTB" evidence="2">
    <location>
        <begin position="59"/>
        <end position="129"/>
    </location>
</feature>
<evidence type="ECO:0000256" key="1">
    <source>
        <dbReference type="SAM" id="MobiDB-lite"/>
    </source>
</evidence>
<sequence>MVPLKRPAKVNLEDNRGKKKRYEEIPETGEKTSSPPPNSKRSRENPVLTNEGLRISFAADDIITVSVGPNNVAHLVHESVLCKSIFFNKCLHAGMREEEEKSITLPEDDPEDFAVIVQWLYSGRLPNDPKWRDMVRVYIAAVKFLMYDLQNAVVDWFRMKLPPLTLDADVVMHIWDSTPEGCELRRLLLDTLFHEILKTPAKFKLPRDADGDDDGQGNIVRDRPVRVRTEQDGTSVAVIDRVMNNPQLRLEMFWRFADPDDRPPREYFKIGGCVYHVHEDRQKCDRDDGEDTTGSDQP</sequence>
<dbReference type="Gene3D" id="3.30.710.10">
    <property type="entry name" value="Potassium Channel Kv1.1, Chain A"/>
    <property type="match status" value="1"/>
</dbReference>
<accession>A0A0D2G8H8</accession>
<feature type="compositionally biased region" description="Basic and acidic residues" evidence="1">
    <location>
        <begin position="11"/>
        <end position="30"/>
    </location>
</feature>
<dbReference type="Pfam" id="PF00651">
    <property type="entry name" value="BTB"/>
    <property type="match status" value="1"/>
</dbReference>
<evidence type="ECO:0000313" key="3">
    <source>
        <dbReference type="EMBL" id="KIW75065.1"/>
    </source>
</evidence>
<dbReference type="RefSeq" id="XP_013278873.1">
    <property type="nucleotide sequence ID" value="XM_013423419.1"/>
</dbReference>
<dbReference type="GeneID" id="25311326"/>
<dbReference type="Proteomes" id="UP000053029">
    <property type="component" value="Unassembled WGS sequence"/>
</dbReference>
<dbReference type="CDD" id="cd18186">
    <property type="entry name" value="BTB_POZ_ZBTB_KLHL-like"/>
    <property type="match status" value="1"/>
</dbReference>
<dbReference type="SUPFAM" id="SSF54695">
    <property type="entry name" value="POZ domain"/>
    <property type="match status" value="1"/>
</dbReference>